<accession>D7T3D0</accession>
<name>D7T3D0_VITVI</name>
<organism evidence="1 2">
    <name type="scientific">Vitis vinifera</name>
    <name type="common">Grape</name>
    <dbReference type="NCBI Taxonomy" id="29760"/>
    <lineage>
        <taxon>Eukaryota</taxon>
        <taxon>Viridiplantae</taxon>
        <taxon>Streptophyta</taxon>
        <taxon>Embryophyta</taxon>
        <taxon>Tracheophyta</taxon>
        <taxon>Spermatophyta</taxon>
        <taxon>Magnoliopsida</taxon>
        <taxon>eudicotyledons</taxon>
        <taxon>Gunneridae</taxon>
        <taxon>Pentapetalae</taxon>
        <taxon>rosids</taxon>
        <taxon>Vitales</taxon>
        <taxon>Vitaceae</taxon>
        <taxon>Viteae</taxon>
        <taxon>Vitis</taxon>
    </lineage>
</organism>
<dbReference type="PaxDb" id="29760-VIT_13s0073g00210.t01"/>
<dbReference type="Proteomes" id="UP000009183">
    <property type="component" value="Chromosome 13"/>
</dbReference>
<dbReference type="EMBL" id="FN595510">
    <property type="protein sequence ID" value="CBI25015.3"/>
    <property type="molecule type" value="Genomic_DNA"/>
</dbReference>
<proteinExistence type="predicted"/>
<reference evidence="2" key="1">
    <citation type="journal article" date="2007" name="Nature">
        <title>The grapevine genome sequence suggests ancestral hexaploidization in major angiosperm phyla.</title>
        <authorList>
            <consortium name="The French-Italian Public Consortium for Grapevine Genome Characterization."/>
            <person name="Jaillon O."/>
            <person name="Aury J.-M."/>
            <person name="Noel B."/>
            <person name="Policriti A."/>
            <person name="Clepet C."/>
            <person name="Casagrande A."/>
            <person name="Choisne N."/>
            <person name="Aubourg S."/>
            <person name="Vitulo N."/>
            <person name="Jubin C."/>
            <person name="Vezzi A."/>
            <person name="Legeai F."/>
            <person name="Hugueney P."/>
            <person name="Dasilva C."/>
            <person name="Horner D."/>
            <person name="Mica E."/>
            <person name="Jublot D."/>
            <person name="Poulain J."/>
            <person name="Bruyere C."/>
            <person name="Billault A."/>
            <person name="Segurens B."/>
            <person name="Gouyvenoux M."/>
            <person name="Ugarte E."/>
            <person name="Cattonaro F."/>
            <person name="Anthouard V."/>
            <person name="Vico V."/>
            <person name="Del Fabbro C."/>
            <person name="Alaux M."/>
            <person name="Di Gaspero G."/>
            <person name="Dumas V."/>
            <person name="Felice N."/>
            <person name="Paillard S."/>
            <person name="Juman I."/>
            <person name="Moroldo M."/>
            <person name="Scalabrin S."/>
            <person name="Canaguier A."/>
            <person name="Le Clainche I."/>
            <person name="Malacrida G."/>
            <person name="Durand E."/>
            <person name="Pesole G."/>
            <person name="Laucou V."/>
            <person name="Chatelet P."/>
            <person name="Merdinoglu D."/>
            <person name="Delledonne M."/>
            <person name="Pezzotti M."/>
            <person name="Lecharny A."/>
            <person name="Scarpelli C."/>
            <person name="Artiguenave F."/>
            <person name="Pe M.E."/>
            <person name="Valle G."/>
            <person name="Morgante M."/>
            <person name="Caboche M."/>
            <person name="Adam-Blondon A.-F."/>
            <person name="Weissenbach J."/>
            <person name="Quetier F."/>
            <person name="Wincker P."/>
        </authorList>
    </citation>
    <scope>NUCLEOTIDE SEQUENCE [LARGE SCALE GENOMIC DNA]</scope>
    <source>
        <strain evidence="2">cv. Pinot noir / PN40024</strain>
    </source>
</reference>
<evidence type="ECO:0000313" key="1">
    <source>
        <dbReference type="EMBL" id="CBI25015.3"/>
    </source>
</evidence>
<evidence type="ECO:0000313" key="2">
    <source>
        <dbReference type="Proteomes" id="UP000009183"/>
    </source>
</evidence>
<dbReference type="HOGENOM" id="CLU_2188779_0_0_1"/>
<sequence length="109" mass="12086">MFLAKAKLATTTVNLWDRLLKSFPYTDLVSADCKHSIQAVPVASETFHLLTRSMLVCVPSLRRCCHSYSTETPPRTNLCIASKTANSSQGGNFVLCCSIYTNVRLSNRL</sequence>
<gene>
    <name evidence="1" type="ordered locus">VIT_13s0073g00210</name>
</gene>
<keyword evidence="2" id="KW-1185">Reference proteome</keyword>
<protein>
    <submittedName>
        <fullName evidence="1">Uncharacterized protein</fullName>
    </submittedName>
</protein>
<dbReference type="InParanoid" id="D7T3D0"/>
<dbReference type="AlphaFoldDB" id="D7T3D0"/>